<name>A0A2K3CPR7_CHLRE</name>
<proteinExistence type="predicted"/>
<keyword evidence="3" id="KW-1185">Reference proteome</keyword>
<accession>A0A2K3CPR7</accession>
<dbReference type="AlphaFoldDB" id="A0A2K3CPR7"/>
<gene>
    <name evidence="2" type="ORF">CHLRE_17g712742v5</name>
</gene>
<organism evidence="2 3">
    <name type="scientific">Chlamydomonas reinhardtii</name>
    <name type="common">Chlamydomonas smithii</name>
    <dbReference type="NCBI Taxonomy" id="3055"/>
    <lineage>
        <taxon>Eukaryota</taxon>
        <taxon>Viridiplantae</taxon>
        <taxon>Chlorophyta</taxon>
        <taxon>core chlorophytes</taxon>
        <taxon>Chlorophyceae</taxon>
        <taxon>CS clade</taxon>
        <taxon>Chlamydomonadales</taxon>
        <taxon>Chlamydomonadaceae</taxon>
        <taxon>Chlamydomonas</taxon>
    </lineage>
</organism>
<evidence type="ECO:0000256" key="1">
    <source>
        <dbReference type="SAM" id="MobiDB-lite"/>
    </source>
</evidence>
<dbReference type="Gramene" id="PNW70266">
    <property type="protein sequence ID" value="PNW70266"/>
    <property type="gene ID" value="CHLRE_17g712742v5"/>
</dbReference>
<feature type="region of interest" description="Disordered" evidence="1">
    <location>
        <begin position="1"/>
        <end position="23"/>
    </location>
</feature>
<reference evidence="2 3" key="1">
    <citation type="journal article" date="2007" name="Science">
        <title>The Chlamydomonas genome reveals the evolution of key animal and plant functions.</title>
        <authorList>
            <person name="Merchant S.S."/>
            <person name="Prochnik S.E."/>
            <person name="Vallon O."/>
            <person name="Harris E.H."/>
            <person name="Karpowicz S.J."/>
            <person name="Witman G.B."/>
            <person name="Terry A."/>
            <person name="Salamov A."/>
            <person name="Fritz-Laylin L.K."/>
            <person name="Marechal-Drouard L."/>
            <person name="Marshall W.F."/>
            <person name="Qu L.H."/>
            <person name="Nelson D.R."/>
            <person name="Sanderfoot A.A."/>
            <person name="Spalding M.H."/>
            <person name="Kapitonov V.V."/>
            <person name="Ren Q."/>
            <person name="Ferris P."/>
            <person name="Lindquist E."/>
            <person name="Shapiro H."/>
            <person name="Lucas S.M."/>
            <person name="Grimwood J."/>
            <person name="Schmutz J."/>
            <person name="Cardol P."/>
            <person name="Cerutti H."/>
            <person name="Chanfreau G."/>
            <person name="Chen C.L."/>
            <person name="Cognat V."/>
            <person name="Croft M.T."/>
            <person name="Dent R."/>
            <person name="Dutcher S."/>
            <person name="Fernandez E."/>
            <person name="Fukuzawa H."/>
            <person name="Gonzalez-Ballester D."/>
            <person name="Gonzalez-Halphen D."/>
            <person name="Hallmann A."/>
            <person name="Hanikenne M."/>
            <person name="Hippler M."/>
            <person name="Inwood W."/>
            <person name="Jabbari K."/>
            <person name="Kalanon M."/>
            <person name="Kuras R."/>
            <person name="Lefebvre P.A."/>
            <person name="Lemaire S.D."/>
            <person name="Lobanov A.V."/>
            <person name="Lohr M."/>
            <person name="Manuell A."/>
            <person name="Meier I."/>
            <person name="Mets L."/>
            <person name="Mittag M."/>
            <person name="Mittelmeier T."/>
            <person name="Moroney J.V."/>
            <person name="Moseley J."/>
            <person name="Napoli C."/>
            <person name="Nedelcu A.M."/>
            <person name="Niyogi K."/>
            <person name="Novoselov S.V."/>
            <person name="Paulsen I.T."/>
            <person name="Pazour G."/>
            <person name="Purton S."/>
            <person name="Ral J.P."/>
            <person name="Riano-Pachon D.M."/>
            <person name="Riekhof W."/>
            <person name="Rymarquis L."/>
            <person name="Schroda M."/>
            <person name="Stern D."/>
            <person name="Umen J."/>
            <person name="Willows R."/>
            <person name="Wilson N."/>
            <person name="Zimmer S.L."/>
            <person name="Allmer J."/>
            <person name="Balk J."/>
            <person name="Bisova K."/>
            <person name="Chen C.J."/>
            <person name="Elias M."/>
            <person name="Gendler K."/>
            <person name="Hauser C."/>
            <person name="Lamb M.R."/>
            <person name="Ledford H."/>
            <person name="Long J.C."/>
            <person name="Minagawa J."/>
            <person name="Page M.D."/>
            <person name="Pan J."/>
            <person name="Pootakham W."/>
            <person name="Roje S."/>
            <person name="Rose A."/>
            <person name="Stahlberg E."/>
            <person name="Terauchi A.M."/>
            <person name="Yang P."/>
            <person name="Ball S."/>
            <person name="Bowler C."/>
            <person name="Dieckmann C.L."/>
            <person name="Gladyshev V.N."/>
            <person name="Green P."/>
            <person name="Jorgensen R."/>
            <person name="Mayfield S."/>
            <person name="Mueller-Roeber B."/>
            <person name="Rajamani S."/>
            <person name="Sayre R.T."/>
            <person name="Brokstein P."/>
            <person name="Dubchak I."/>
            <person name="Goodstein D."/>
            <person name="Hornick L."/>
            <person name="Huang Y.W."/>
            <person name="Jhaveri J."/>
            <person name="Luo Y."/>
            <person name="Martinez D."/>
            <person name="Ngau W.C."/>
            <person name="Otillar B."/>
            <person name="Poliakov A."/>
            <person name="Porter A."/>
            <person name="Szajkowski L."/>
            <person name="Werner G."/>
            <person name="Zhou K."/>
            <person name="Grigoriev I.V."/>
            <person name="Rokhsar D.S."/>
            <person name="Grossman A.R."/>
        </authorList>
    </citation>
    <scope>NUCLEOTIDE SEQUENCE [LARGE SCALE GENOMIC DNA]</scope>
    <source>
        <strain evidence="3">CC-503</strain>
    </source>
</reference>
<evidence type="ECO:0000313" key="3">
    <source>
        <dbReference type="Proteomes" id="UP000006906"/>
    </source>
</evidence>
<dbReference type="Proteomes" id="UP000006906">
    <property type="component" value="Chromosome 17"/>
</dbReference>
<dbReference type="GeneID" id="66056971"/>
<evidence type="ECO:0000313" key="2">
    <source>
        <dbReference type="EMBL" id="PNW70266.1"/>
    </source>
</evidence>
<dbReference type="InParanoid" id="A0A2K3CPR7"/>
<dbReference type="KEGG" id="cre:CHLRE_17g712742v5"/>
<dbReference type="RefSeq" id="XP_042914570.1">
    <property type="nucleotide sequence ID" value="XM_043072111.1"/>
</dbReference>
<sequence>MCEADHVPWTTEPPVPAGSVQRDGMKAACSSSPRVDSGHTRVTLMASGPFSKTSGNSRGSTFIATLSELFKDRVVTYESLSGLLESGVSVGASVMCSAGGHPALLLGQFGAAAKPSSVETAFKVARQRYAADAVADASAQGSLRI</sequence>
<dbReference type="EMBL" id="CM008978">
    <property type="protein sequence ID" value="PNW70266.1"/>
    <property type="molecule type" value="Genomic_DNA"/>
</dbReference>
<protein>
    <submittedName>
        <fullName evidence="2">Uncharacterized protein</fullName>
    </submittedName>
</protein>